<comment type="caution">
    <text evidence="1">The sequence shown here is derived from an EMBL/GenBank/DDBJ whole genome shotgun (WGS) entry which is preliminary data.</text>
</comment>
<proteinExistence type="predicted"/>
<reference evidence="1 2" key="1">
    <citation type="journal article" date="2018" name="Sci. Rep.">
        <title>Genomic signatures of local adaptation to the degree of environmental predictability in rotifers.</title>
        <authorList>
            <person name="Franch-Gras L."/>
            <person name="Hahn C."/>
            <person name="Garcia-Roger E.M."/>
            <person name="Carmona M.J."/>
            <person name="Serra M."/>
            <person name="Gomez A."/>
        </authorList>
    </citation>
    <scope>NUCLEOTIDE SEQUENCE [LARGE SCALE GENOMIC DNA]</scope>
    <source>
        <strain evidence="1">HYR1</strain>
    </source>
</reference>
<evidence type="ECO:0000313" key="2">
    <source>
        <dbReference type="Proteomes" id="UP000276133"/>
    </source>
</evidence>
<dbReference type="EMBL" id="REGN01001783">
    <property type="protein sequence ID" value="RNA32604.1"/>
    <property type="molecule type" value="Genomic_DNA"/>
</dbReference>
<sequence length="71" mass="7949">MTKQFEVSKTKIGIVSGLIKQNSFSKFSIIIQNTFFIKITCARSHVSRFARCPNPSSDVTPLLSSIMNLKI</sequence>
<accession>A0A3M7S9Y5</accession>
<evidence type="ECO:0000313" key="1">
    <source>
        <dbReference type="EMBL" id="RNA32604.1"/>
    </source>
</evidence>
<organism evidence="1 2">
    <name type="scientific">Brachionus plicatilis</name>
    <name type="common">Marine rotifer</name>
    <name type="synonym">Brachionus muelleri</name>
    <dbReference type="NCBI Taxonomy" id="10195"/>
    <lineage>
        <taxon>Eukaryota</taxon>
        <taxon>Metazoa</taxon>
        <taxon>Spiralia</taxon>
        <taxon>Gnathifera</taxon>
        <taxon>Rotifera</taxon>
        <taxon>Eurotatoria</taxon>
        <taxon>Monogononta</taxon>
        <taxon>Pseudotrocha</taxon>
        <taxon>Ploima</taxon>
        <taxon>Brachionidae</taxon>
        <taxon>Brachionus</taxon>
    </lineage>
</organism>
<dbReference type="Proteomes" id="UP000276133">
    <property type="component" value="Unassembled WGS sequence"/>
</dbReference>
<keyword evidence="2" id="KW-1185">Reference proteome</keyword>
<protein>
    <submittedName>
        <fullName evidence="1">Uncharacterized protein</fullName>
    </submittedName>
</protein>
<name>A0A3M7S9Y5_BRAPC</name>
<gene>
    <name evidence="1" type="ORF">BpHYR1_038733</name>
</gene>
<dbReference type="AlphaFoldDB" id="A0A3M7S9Y5"/>